<organism evidence="1 2">
    <name type="scientific">Fusarium oxysporum (strain Fo5176)</name>
    <name type="common">Fusarium vascular wilt</name>
    <dbReference type="NCBI Taxonomy" id="660025"/>
    <lineage>
        <taxon>Eukaryota</taxon>
        <taxon>Fungi</taxon>
        <taxon>Dikarya</taxon>
        <taxon>Ascomycota</taxon>
        <taxon>Pezizomycotina</taxon>
        <taxon>Sordariomycetes</taxon>
        <taxon>Hypocreomycetidae</taxon>
        <taxon>Hypocreales</taxon>
        <taxon>Nectriaceae</taxon>
        <taxon>Fusarium</taxon>
        <taxon>Fusarium oxysporum species complex</taxon>
    </lineage>
</organism>
<dbReference type="AlphaFoldDB" id="A0A0D2YDD6"/>
<evidence type="ECO:0000313" key="2">
    <source>
        <dbReference type="Proteomes" id="UP000002489"/>
    </source>
</evidence>
<proteinExistence type="predicted"/>
<accession>A0A0D2YDD6</accession>
<name>A0A0D2YDD6_FUSOF</name>
<dbReference type="EnsemblFungi" id="FOXG_15160T0">
    <property type="protein sequence ID" value="FOXG_15160P0"/>
    <property type="gene ID" value="FOXG_15160"/>
</dbReference>
<dbReference type="EnsemblFungi" id="FOXG_14320T0">
    <property type="protein sequence ID" value="FOXG_14320P0"/>
    <property type="gene ID" value="FOXG_14320"/>
</dbReference>
<sequence length="130" mass="14515">MHSVLEVRFFDLHQYKAVNMRTKTAFAPALDISNGLDRQLSFDCVQSSAYTINRINTLFDSKGNTGESCTCKCVHVPQVRVKGATDNGHILWAYEIDEPREFLRKLFVCLAPLGFGSPDCIVGVDGRSSR</sequence>
<dbReference type="Proteomes" id="UP000002489">
    <property type="component" value="Unassembled WGS sequence"/>
</dbReference>
<evidence type="ECO:0000313" key="1">
    <source>
        <dbReference type="EnsemblFungi" id="FOXG_14320P0"/>
    </source>
</evidence>
<reference evidence="2" key="1">
    <citation type="journal article" date="2012" name="Mol. Plant Microbe Interact.">
        <title>A highly conserved effector in Fusarium oxysporum is required for full virulence on Arabidopsis.</title>
        <authorList>
            <person name="Thatcher L.F."/>
            <person name="Gardiner D.M."/>
            <person name="Kazan K."/>
            <person name="Manners J."/>
        </authorList>
    </citation>
    <scope>NUCLEOTIDE SEQUENCE [LARGE SCALE GENOMIC DNA]</scope>
    <source>
        <strain evidence="2">Fo5176</strain>
    </source>
</reference>
<protein>
    <submittedName>
        <fullName evidence="1">Uncharacterized protein</fullName>
    </submittedName>
</protein>
<reference evidence="1" key="2">
    <citation type="submission" date="2025-05" db="UniProtKB">
        <authorList>
            <consortium name="EnsemblFungi"/>
        </authorList>
    </citation>
    <scope>IDENTIFICATION</scope>
    <source>
        <strain evidence="1">4287 / CBS 123668 / FGSC 9935 / NRRL 34936</strain>
    </source>
</reference>